<evidence type="ECO:0000313" key="2">
    <source>
        <dbReference type="Proteomes" id="UP001295684"/>
    </source>
</evidence>
<reference evidence="1" key="1">
    <citation type="submission" date="2023-07" db="EMBL/GenBank/DDBJ databases">
        <authorList>
            <consortium name="AG Swart"/>
            <person name="Singh M."/>
            <person name="Singh A."/>
            <person name="Seah K."/>
            <person name="Emmerich C."/>
        </authorList>
    </citation>
    <scope>NUCLEOTIDE SEQUENCE</scope>
    <source>
        <strain evidence="1">DP1</strain>
    </source>
</reference>
<organism evidence="1 2">
    <name type="scientific">Euplotes crassus</name>
    <dbReference type="NCBI Taxonomy" id="5936"/>
    <lineage>
        <taxon>Eukaryota</taxon>
        <taxon>Sar</taxon>
        <taxon>Alveolata</taxon>
        <taxon>Ciliophora</taxon>
        <taxon>Intramacronucleata</taxon>
        <taxon>Spirotrichea</taxon>
        <taxon>Hypotrichia</taxon>
        <taxon>Euplotida</taxon>
        <taxon>Euplotidae</taxon>
        <taxon>Moneuplotes</taxon>
    </lineage>
</organism>
<accession>A0AAD1XT17</accession>
<dbReference type="AlphaFoldDB" id="A0AAD1XT17"/>
<dbReference type="EMBL" id="CAMPGE010020305">
    <property type="protein sequence ID" value="CAI2378566.1"/>
    <property type="molecule type" value="Genomic_DNA"/>
</dbReference>
<comment type="caution">
    <text evidence="1">The sequence shown here is derived from an EMBL/GenBank/DDBJ whole genome shotgun (WGS) entry which is preliminary data.</text>
</comment>
<evidence type="ECO:0000313" key="1">
    <source>
        <dbReference type="EMBL" id="CAI2378566.1"/>
    </source>
</evidence>
<name>A0AAD1XT17_EUPCR</name>
<protein>
    <submittedName>
        <fullName evidence="1">Uncharacterized protein</fullName>
    </submittedName>
</protein>
<sequence length="257" mass="29966">MANRFEFLKVEQYVDDYHQTFDFKSMKAVHVKYNIKNTLCVERSFRVIYPIDSILSDVIRNLKSPTKYTLLMNFVAPKTKKEFQKFLEALKIRRADIFFLSSPQLHQSLLPANQRILSKVVARVGKVFKLTDFRISRKLFQSIISAAAHIKEVMFLTCIIDSLEVKFSQNAQYKIEILNFSYSGDSRNSRWNEKMRKFLDILLAINNSPLKNSLKTIDVTGCELLDEEIKSLVKKADLRGINFTWPSSNWIDSSFKL</sequence>
<dbReference type="Proteomes" id="UP001295684">
    <property type="component" value="Unassembled WGS sequence"/>
</dbReference>
<gene>
    <name evidence="1" type="ORF">ECRASSUSDP1_LOCUS19963</name>
</gene>
<keyword evidence="2" id="KW-1185">Reference proteome</keyword>
<proteinExistence type="predicted"/>